<dbReference type="InterPro" id="IPR051916">
    <property type="entry name" value="GPI-anchor_lipid_remodeler"/>
</dbReference>
<feature type="transmembrane region" description="Helical" evidence="2">
    <location>
        <begin position="6"/>
        <end position="23"/>
    </location>
</feature>
<dbReference type="SUPFAM" id="SSF56219">
    <property type="entry name" value="DNase I-like"/>
    <property type="match status" value="1"/>
</dbReference>
<dbReference type="Proteomes" id="UP000315471">
    <property type="component" value="Unassembled WGS sequence"/>
</dbReference>
<dbReference type="InterPro" id="IPR036691">
    <property type="entry name" value="Endo/exonu/phosph_ase_sf"/>
</dbReference>
<keyword evidence="2" id="KW-1133">Transmembrane helix</keyword>
<name>A0A5C6DS58_9BACT</name>
<dbReference type="OrthoDB" id="9796594at2"/>
<dbReference type="GO" id="GO:0006506">
    <property type="term" value="P:GPI anchor biosynthetic process"/>
    <property type="evidence" value="ECO:0007669"/>
    <property type="project" value="TreeGrafter"/>
</dbReference>
<dbReference type="GO" id="GO:0003824">
    <property type="term" value="F:catalytic activity"/>
    <property type="evidence" value="ECO:0007669"/>
    <property type="project" value="InterPro"/>
</dbReference>
<evidence type="ECO:0000313" key="5">
    <source>
        <dbReference type="Proteomes" id="UP000315471"/>
    </source>
</evidence>
<dbReference type="PANTHER" id="PTHR14859:SF15">
    <property type="entry name" value="ENDONUCLEASE_EXONUCLEASE_PHOSPHATASE DOMAIN-CONTAINING PROTEIN"/>
    <property type="match status" value="1"/>
</dbReference>
<proteinExistence type="predicted"/>
<keyword evidence="5" id="KW-1185">Reference proteome</keyword>
<evidence type="ECO:0000256" key="2">
    <source>
        <dbReference type="SAM" id="Phobius"/>
    </source>
</evidence>
<dbReference type="EMBL" id="SJPY01000006">
    <property type="protein sequence ID" value="TWU39085.1"/>
    <property type="molecule type" value="Genomic_DNA"/>
</dbReference>
<feature type="transmembrane region" description="Helical" evidence="2">
    <location>
        <begin position="71"/>
        <end position="89"/>
    </location>
</feature>
<reference evidence="4 5" key="1">
    <citation type="submission" date="2019-02" db="EMBL/GenBank/DDBJ databases">
        <title>Deep-cultivation of Planctomycetes and their phenomic and genomic characterization uncovers novel biology.</title>
        <authorList>
            <person name="Wiegand S."/>
            <person name="Jogler M."/>
            <person name="Boedeker C."/>
            <person name="Pinto D."/>
            <person name="Vollmers J."/>
            <person name="Rivas-Marin E."/>
            <person name="Kohn T."/>
            <person name="Peeters S.H."/>
            <person name="Heuer A."/>
            <person name="Rast P."/>
            <person name="Oberbeckmann S."/>
            <person name="Bunk B."/>
            <person name="Jeske O."/>
            <person name="Meyerdierks A."/>
            <person name="Storesund J.E."/>
            <person name="Kallscheuer N."/>
            <person name="Luecker S."/>
            <person name="Lage O.M."/>
            <person name="Pohl T."/>
            <person name="Merkel B.J."/>
            <person name="Hornburger P."/>
            <person name="Mueller R.-W."/>
            <person name="Bruemmer F."/>
            <person name="Labrenz M."/>
            <person name="Spormann A.M."/>
            <person name="Op Den Camp H."/>
            <person name="Overmann J."/>
            <person name="Amann R."/>
            <person name="Jetten M.S.M."/>
            <person name="Mascher T."/>
            <person name="Medema M.H."/>
            <person name="Devos D.P."/>
            <person name="Kaster A.-K."/>
            <person name="Ovreas L."/>
            <person name="Rohde M."/>
            <person name="Galperin M.Y."/>
            <person name="Jogler C."/>
        </authorList>
    </citation>
    <scope>NUCLEOTIDE SEQUENCE [LARGE SCALE GENOMIC DNA]</scope>
    <source>
        <strain evidence="4 5">Q31b</strain>
    </source>
</reference>
<dbReference type="RefSeq" id="WP_146601340.1">
    <property type="nucleotide sequence ID" value="NZ_SJPY01000006.1"/>
</dbReference>
<keyword evidence="2" id="KW-0812">Transmembrane</keyword>
<feature type="compositionally biased region" description="Acidic residues" evidence="1">
    <location>
        <begin position="342"/>
        <end position="351"/>
    </location>
</feature>
<feature type="region of interest" description="Disordered" evidence="1">
    <location>
        <begin position="336"/>
        <end position="360"/>
    </location>
</feature>
<dbReference type="InterPro" id="IPR005135">
    <property type="entry name" value="Endo/exonuclease/phosphatase"/>
</dbReference>
<gene>
    <name evidence="4" type="ORF">Q31b_41670</name>
</gene>
<evidence type="ECO:0000313" key="4">
    <source>
        <dbReference type="EMBL" id="TWU39085.1"/>
    </source>
</evidence>
<protein>
    <recommendedName>
        <fullName evidence="3">Endonuclease/exonuclease/phosphatase domain-containing protein</fullName>
    </recommendedName>
</protein>
<dbReference type="AlphaFoldDB" id="A0A5C6DS58"/>
<evidence type="ECO:0000259" key="3">
    <source>
        <dbReference type="Pfam" id="PF03372"/>
    </source>
</evidence>
<dbReference type="GO" id="GO:0016020">
    <property type="term" value="C:membrane"/>
    <property type="evidence" value="ECO:0007669"/>
    <property type="project" value="GOC"/>
</dbReference>
<dbReference type="Gene3D" id="3.60.10.10">
    <property type="entry name" value="Endonuclease/exonuclease/phosphatase"/>
    <property type="match status" value="1"/>
</dbReference>
<organism evidence="4 5">
    <name type="scientific">Novipirellula aureliae</name>
    <dbReference type="NCBI Taxonomy" id="2527966"/>
    <lineage>
        <taxon>Bacteria</taxon>
        <taxon>Pseudomonadati</taxon>
        <taxon>Planctomycetota</taxon>
        <taxon>Planctomycetia</taxon>
        <taxon>Pirellulales</taxon>
        <taxon>Pirellulaceae</taxon>
        <taxon>Novipirellula</taxon>
    </lineage>
</organism>
<accession>A0A5C6DS58</accession>
<comment type="caution">
    <text evidence="4">The sequence shown here is derived from an EMBL/GenBank/DDBJ whole genome shotgun (WGS) entry which is preliminary data.</text>
</comment>
<sequence length="360" mass="41436">MIATAIQIICIVVLVALTVGSLLNISTSSHWFIRAWDFPRMQILGIAVFVATAFFVIQICLSTAIPIWASWMVALIVLFLMGWHGYRIVPYTPIWPQQTLSPPTPDSDNSLRLIISNVEMENDQYETWMRTIEKENPDVVVALEVDDSWMDALVDWRSRYPHQIAYPQDNWYGMLLASKLPIVESDLKFLVQQDIPSIHAKLRLRSGETIQLICVHPRPPEPLRDNDSSSRDAEMMVHGEQLQTEKGPVIVGGDLNDVAWSRTTRLFLRISDLLDPRRGRGFYNSFHAQHAFMRFPLDHVFHSQHFGLRQLRRLGNVGSDHFPILIELQYEHEMTDQQESLEASEADEELAEELKTREHV</sequence>
<feature type="domain" description="Endonuclease/exonuclease/phosphatase" evidence="3">
    <location>
        <begin position="117"/>
        <end position="321"/>
    </location>
</feature>
<feature type="transmembrane region" description="Helical" evidence="2">
    <location>
        <begin position="43"/>
        <end position="65"/>
    </location>
</feature>
<evidence type="ECO:0000256" key="1">
    <source>
        <dbReference type="SAM" id="MobiDB-lite"/>
    </source>
</evidence>
<dbReference type="PANTHER" id="PTHR14859">
    <property type="entry name" value="CALCOFLUOR WHITE HYPERSENSITIVE PROTEIN PRECURSOR"/>
    <property type="match status" value="1"/>
</dbReference>
<dbReference type="Pfam" id="PF03372">
    <property type="entry name" value="Exo_endo_phos"/>
    <property type="match status" value="1"/>
</dbReference>
<keyword evidence="2" id="KW-0472">Membrane</keyword>